<accession>A0ABR2GRP6</accession>
<protein>
    <recommendedName>
        <fullName evidence="9">Guanylate cyclase domain-containing protein</fullName>
    </recommendedName>
</protein>
<proteinExistence type="predicted"/>
<dbReference type="EMBL" id="JAPFFF010000067">
    <property type="protein sequence ID" value="KAK8836283.1"/>
    <property type="molecule type" value="Genomic_DNA"/>
</dbReference>
<dbReference type="Pfam" id="PF00211">
    <property type="entry name" value="Guanylate_cyc"/>
    <property type="match status" value="1"/>
</dbReference>
<dbReference type="SMART" id="SM00044">
    <property type="entry name" value="CYCc"/>
    <property type="match status" value="1"/>
</dbReference>
<keyword evidence="11" id="KW-1185">Reference proteome</keyword>
<dbReference type="InterPro" id="IPR029787">
    <property type="entry name" value="Nucleotide_cyclase"/>
</dbReference>
<feature type="transmembrane region" description="Helical" evidence="8">
    <location>
        <begin position="853"/>
        <end position="872"/>
    </location>
</feature>
<reference evidence="10 11" key="1">
    <citation type="submission" date="2024-04" db="EMBL/GenBank/DDBJ databases">
        <title>Tritrichomonas musculus Genome.</title>
        <authorList>
            <person name="Alves-Ferreira E."/>
            <person name="Grigg M."/>
            <person name="Lorenzi H."/>
            <person name="Galac M."/>
        </authorList>
    </citation>
    <scope>NUCLEOTIDE SEQUENCE [LARGE SCALE GENOMIC DNA]</scope>
    <source>
        <strain evidence="10 11">EAF2021</strain>
    </source>
</reference>
<feature type="transmembrane region" description="Helical" evidence="8">
    <location>
        <begin position="1158"/>
        <end position="1180"/>
    </location>
</feature>
<dbReference type="PROSITE" id="PS50125">
    <property type="entry name" value="GUANYLATE_CYCLASE_2"/>
    <property type="match status" value="1"/>
</dbReference>
<evidence type="ECO:0000259" key="9">
    <source>
        <dbReference type="PROSITE" id="PS50125"/>
    </source>
</evidence>
<evidence type="ECO:0000256" key="5">
    <source>
        <dbReference type="ARBA" id="ARBA00023136"/>
    </source>
</evidence>
<evidence type="ECO:0000256" key="6">
    <source>
        <dbReference type="ARBA" id="ARBA00023239"/>
    </source>
</evidence>
<feature type="compositionally biased region" description="Low complexity" evidence="7">
    <location>
        <begin position="10"/>
        <end position="22"/>
    </location>
</feature>
<feature type="transmembrane region" description="Helical" evidence="8">
    <location>
        <begin position="641"/>
        <end position="666"/>
    </location>
</feature>
<dbReference type="SUPFAM" id="SSF55073">
    <property type="entry name" value="Nucleotide cyclase"/>
    <property type="match status" value="1"/>
</dbReference>
<feature type="transmembrane region" description="Helical" evidence="8">
    <location>
        <begin position="323"/>
        <end position="344"/>
    </location>
</feature>
<evidence type="ECO:0000256" key="1">
    <source>
        <dbReference type="ARBA" id="ARBA00004370"/>
    </source>
</evidence>
<keyword evidence="6" id="KW-0456">Lyase</keyword>
<name>A0ABR2GRP6_9EUKA</name>
<feature type="transmembrane region" description="Helical" evidence="8">
    <location>
        <begin position="240"/>
        <end position="259"/>
    </location>
</feature>
<feature type="transmembrane region" description="Helical" evidence="8">
    <location>
        <begin position="265"/>
        <end position="289"/>
    </location>
</feature>
<dbReference type="InterPro" id="IPR001054">
    <property type="entry name" value="A/G_cyclase"/>
</dbReference>
<feature type="transmembrane region" description="Helical" evidence="8">
    <location>
        <begin position="157"/>
        <end position="177"/>
    </location>
</feature>
<gene>
    <name evidence="10" type="ORF">M9Y10_039918</name>
</gene>
<evidence type="ECO:0000256" key="8">
    <source>
        <dbReference type="SAM" id="Phobius"/>
    </source>
</evidence>
<keyword evidence="3" id="KW-0547">Nucleotide-binding</keyword>
<dbReference type="Proteomes" id="UP001470230">
    <property type="component" value="Unassembled WGS sequence"/>
</dbReference>
<evidence type="ECO:0000313" key="10">
    <source>
        <dbReference type="EMBL" id="KAK8836283.1"/>
    </source>
</evidence>
<evidence type="ECO:0000256" key="3">
    <source>
        <dbReference type="ARBA" id="ARBA00022741"/>
    </source>
</evidence>
<dbReference type="CDD" id="cd07302">
    <property type="entry name" value="CHD"/>
    <property type="match status" value="1"/>
</dbReference>
<comment type="caution">
    <text evidence="10">The sequence shown here is derived from an EMBL/GenBank/DDBJ whole genome shotgun (WGS) entry which is preliminary data.</text>
</comment>
<feature type="transmembrane region" description="Helical" evidence="8">
    <location>
        <begin position="296"/>
        <end position="317"/>
    </location>
</feature>
<sequence>MEASPQITVASPAPSSSSHSLDSSDSYFGIQFYGLTKRNFFKSFRKDISQLTSYIYSVSPPMPLIHDIMSILRVMHFLLPCFVPSYFNLWKKGSVDQIVMDVLAVPCYFIPPSNIFDAAHIFIIIYLVIQMFVNALVVGSSIYFKKYAKLPNIIPKFIYFYVSTLGYYFHPIIIFILCEGLSFLTKPETRALINIPRFISIHSISFLCAIFNFFIMYVFQSQTLAFRPNSLASITAPPQYIFFTITIFINLFFGLGVNFSKNLQAMMLIINIILYLIAGFSVFAYGGFIKTIVSNLVLSSSVTGATFTLVNLIFILLEKNGTIALFFALILFFVIMLILNYFIIQQTRIQSIKMLDTIMDDNNLFSLIKTRNHFYSLAFCGIKYAHPIVLNLNLFRMAVEKWKDSQYIYYIFAKFVAIYPEEATTLKFIYKTVKIGKYKGSAIRCIKGQTKLIIKQRETGLSSELRKKINIIKKQNMSTKHKLGHVWDVVIRGNLAEIEVATKRAISAINQTNADIKHLLHEYPNNRNVTHFYSVFLNDLMADHALSNEMHERTKLLLPGLIATVDSTHEFGLKMFPNLPSSIKMEKEPAFSPIGSDYAHSSVQEEKYNFRKDRQYYLDQIAGIKSNINELKVPSIKGTKIIRILMILCLFIFPSCAGLIYINFYIDKLQRPLRFISSLSLLRAYAYQVIGFSLRYVGENLTVFGIDNNSNEKPPTTFGNTWDTKQQLEHILKVTTEALQELSSFRMFDEDNYYINQAQNLIFQNTVPYVYFTSSTNKTTTNISIQAAILDFTIQQKMILTGEGISSSVFNSGTLLNPINNASPISMNVREAMLLMIEYISSNFNNMTRLGKILMIVLIIFIFLVFEIVMIIQLKWINSNKQETYQCLFSIPKNIISELGENRSKKKMDNQVEEMNKQDENILKIFNSGGTTGNFLSDGVILIIGTNLIIIIAIVCVILFVQFFLNLTQIVRNLAPHLYYLISSYAMILSSLNWLHVILFEFGGYPIPTVNFNISLENMETVMERSRQYYHLIASGGASNNEVPFKGFIDGVKSASQLNCSLSSILNISDLIIKEGIEKYSEIFDCLPVDIIFILIEPIIKHSIIPYKIGAVDSIDPKDPIYVSLWSKLISPLYENFFYPTHNLIIPSVREELKNEKILFVPILVALIAASIIIETILYFQVSRIEEHIKSVLNLLLHCSPSVIFSSSKISRVLTGDFSPQQSDTLDRNSNFFDTVFTSLPDAIMYANTDMIIQCANQACQLIFDNVQLVGKSMIDFFKSNKFSGNIETLFSSVDSNPTEEISYRNNAGNELILMATSMIACGKFVISCRNVTQSHNYNMLILEEKQNSDKLLSTILPPSLVTRVQEGEKNISFSVQSASILFCDIVSFTPWCGSLPAEKVMSTLNILFKRFDSILDTKKTMTKIKCIGDCYMAAGGIFAEINQPAVHAQEVVTFGLQMIKEIQVINKEIDQNLRIRIGINTGGPIVAGVLGIGKPTFEIIGPTINRAQQMEQNGVPMKVHISLAVYELICGLNFKFCNRRTIECKNEKVETYLVEP</sequence>
<comment type="subcellular location">
    <subcellularLocation>
        <location evidence="1">Membrane</location>
    </subcellularLocation>
</comment>
<feature type="region of interest" description="Disordered" evidence="7">
    <location>
        <begin position="1"/>
        <end position="22"/>
    </location>
</feature>
<keyword evidence="4 8" id="KW-1133">Transmembrane helix</keyword>
<dbReference type="Gene3D" id="3.30.450.20">
    <property type="entry name" value="PAS domain"/>
    <property type="match status" value="1"/>
</dbReference>
<feature type="transmembrane region" description="Helical" evidence="8">
    <location>
        <begin position="940"/>
        <end position="965"/>
    </location>
</feature>
<evidence type="ECO:0000256" key="7">
    <source>
        <dbReference type="SAM" id="MobiDB-lite"/>
    </source>
</evidence>
<keyword evidence="2 8" id="KW-0812">Transmembrane</keyword>
<dbReference type="Gene3D" id="3.30.70.1230">
    <property type="entry name" value="Nucleotide cyclase"/>
    <property type="match status" value="1"/>
</dbReference>
<evidence type="ECO:0000313" key="11">
    <source>
        <dbReference type="Proteomes" id="UP001470230"/>
    </source>
</evidence>
<dbReference type="PANTHER" id="PTHR11920">
    <property type="entry name" value="GUANYLYL CYCLASE"/>
    <property type="match status" value="1"/>
</dbReference>
<dbReference type="InterPro" id="IPR050401">
    <property type="entry name" value="Cyclic_nucleotide_synthase"/>
</dbReference>
<evidence type="ECO:0000256" key="2">
    <source>
        <dbReference type="ARBA" id="ARBA00022692"/>
    </source>
</evidence>
<organism evidence="10 11">
    <name type="scientific">Tritrichomonas musculus</name>
    <dbReference type="NCBI Taxonomy" id="1915356"/>
    <lineage>
        <taxon>Eukaryota</taxon>
        <taxon>Metamonada</taxon>
        <taxon>Parabasalia</taxon>
        <taxon>Tritrichomonadida</taxon>
        <taxon>Tritrichomonadidae</taxon>
        <taxon>Tritrichomonas</taxon>
    </lineage>
</organism>
<evidence type="ECO:0000256" key="4">
    <source>
        <dbReference type="ARBA" id="ARBA00022989"/>
    </source>
</evidence>
<dbReference type="PANTHER" id="PTHR11920:SF335">
    <property type="entry name" value="GUANYLATE CYCLASE"/>
    <property type="match status" value="1"/>
</dbReference>
<keyword evidence="5 8" id="KW-0472">Membrane</keyword>
<feature type="transmembrane region" description="Helical" evidence="8">
    <location>
        <begin position="977"/>
        <end position="995"/>
    </location>
</feature>
<feature type="domain" description="Guanylate cyclase" evidence="9">
    <location>
        <begin position="1380"/>
        <end position="1512"/>
    </location>
</feature>
<feature type="transmembrane region" description="Helical" evidence="8">
    <location>
        <begin position="121"/>
        <end position="145"/>
    </location>
</feature>
<feature type="transmembrane region" description="Helical" evidence="8">
    <location>
        <begin position="197"/>
        <end position="219"/>
    </location>
</feature>